<evidence type="ECO:0000259" key="5">
    <source>
        <dbReference type="PROSITE" id="PS50054"/>
    </source>
</evidence>
<dbReference type="InterPro" id="IPR000340">
    <property type="entry name" value="Dual-sp_phosphatase_cat-dom"/>
</dbReference>
<organism evidence="7 8">
    <name type="scientific">Leptotrombidium deliense</name>
    <dbReference type="NCBI Taxonomy" id="299467"/>
    <lineage>
        <taxon>Eukaryota</taxon>
        <taxon>Metazoa</taxon>
        <taxon>Ecdysozoa</taxon>
        <taxon>Arthropoda</taxon>
        <taxon>Chelicerata</taxon>
        <taxon>Arachnida</taxon>
        <taxon>Acari</taxon>
        <taxon>Acariformes</taxon>
        <taxon>Trombidiformes</taxon>
        <taxon>Prostigmata</taxon>
        <taxon>Anystina</taxon>
        <taxon>Parasitengona</taxon>
        <taxon>Trombiculoidea</taxon>
        <taxon>Trombiculidae</taxon>
        <taxon>Leptotrombidium</taxon>
    </lineage>
</organism>
<keyword evidence="8" id="KW-1185">Reference proteome</keyword>
<dbReference type="InterPro" id="IPR029021">
    <property type="entry name" value="Prot-tyrosine_phosphatase-like"/>
</dbReference>
<evidence type="ECO:0000313" key="8">
    <source>
        <dbReference type="Proteomes" id="UP000288716"/>
    </source>
</evidence>
<dbReference type="AlphaFoldDB" id="A0A443SEN9"/>
<dbReference type="GO" id="GO:0033550">
    <property type="term" value="F:MAP kinase tyrosine phosphatase activity"/>
    <property type="evidence" value="ECO:0007669"/>
    <property type="project" value="TreeGrafter"/>
</dbReference>
<dbReference type="PANTHER" id="PTHR10159">
    <property type="entry name" value="DUAL SPECIFICITY PROTEIN PHOSPHATASE"/>
    <property type="match status" value="1"/>
</dbReference>
<sequence>MEKVPKNEPLTSILPFLYLGNAKDALDCEVLHKLGITYILNVTTHLPTPLCPHGSIRNKRLPLIDSDQQNVKQYFKEAFEFIDEAERSGSNILIHCEAGISRSPTIAIAYLMCHKLMSAMDAYNMVKSKRPIISPNFNFMGQLFEFEENLKRDKVLFLSSSDKESSSNEHLCSPIIEAILNGGFRKRKVKVPSSKSFVLCKPKKIKNTSVMITG</sequence>
<accession>A0A443SEN9</accession>
<feature type="domain" description="Tyrosine specific protein phosphatases" evidence="6">
    <location>
        <begin position="73"/>
        <end position="131"/>
    </location>
</feature>
<dbReference type="InterPro" id="IPR000387">
    <property type="entry name" value="Tyr_Pase_dom"/>
</dbReference>
<reference evidence="7 8" key="1">
    <citation type="journal article" date="2018" name="Gigascience">
        <title>Genomes of trombidid mites reveal novel predicted allergens and laterally-transferred genes associated with secondary metabolism.</title>
        <authorList>
            <person name="Dong X."/>
            <person name="Chaisiri K."/>
            <person name="Xia D."/>
            <person name="Armstrong S.D."/>
            <person name="Fang Y."/>
            <person name="Donnelly M.J."/>
            <person name="Kadowaki T."/>
            <person name="McGarry J.W."/>
            <person name="Darby A.C."/>
            <person name="Makepeace B.L."/>
        </authorList>
    </citation>
    <scope>NUCLEOTIDE SEQUENCE [LARGE SCALE GENOMIC DNA]</scope>
    <source>
        <strain evidence="7">UoL-UT</strain>
    </source>
</reference>
<dbReference type="Gene3D" id="3.90.190.10">
    <property type="entry name" value="Protein tyrosine phosphatase superfamily"/>
    <property type="match status" value="1"/>
</dbReference>
<evidence type="ECO:0000313" key="7">
    <source>
        <dbReference type="EMBL" id="RWS25988.1"/>
    </source>
</evidence>
<dbReference type="EC" id="3.1.3.48" evidence="2"/>
<comment type="similarity">
    <text evidence="1">Belongs to the protein-tyrosine phosphatase family. Non-receptor class dual specificity subfamily.</text>
</comment>
<keyword evidence="4" id="KW-0904">Protein phosphatase</keyword>
<evidence type="ECO:0000256" key="3">
    <source>
        <dbReference type="ARBA" id="ARBA00022801"/>
    </source>
</evidence>
<dbReference type="SUPFAM" id="SSF52799">
    <property type="entry name" value="(Phosphotyrosine protein) phosphatases II"/>
    <property type="match status" value="1"/>
</dbReference>
<dbReference type="GO" id="GO:0017017">
    <property type="term" value="F:MAP kinase tyrosine/serine/threonine phosphatase activity"/>
    <property type="evidence" value="ECO:0007669"/>
    <property type="project" value="TreeGrafter"/>
</dbReference>
<dbReference type="EMBL" id="NCKV01003170">
    <property type="protein sequence ID" value="RWS25988.1"/>
    <property type="molecule type" value="Genomic_DNA"/>
</dbReference>
<dbReference type="PROSITE" id="PS50054">
    <property type="entry name" value="TYR_PHOSPHATASE_DUAL"/>
    <property type="match status" value="1"/>
</dbReference>
<dbReference type="GO" id="GO:0043409">
    <property type="term" value="P:negative regulation of MAPK cascade"/>
    <property type="evidence" value="ECO:0007669"/>
    <property type="project" value="TreeGrafter"/>
</dbReference>
<dbReference type="PROSITE" id="PS00383">
    <property type="entry name" value="TYR_PHOSPHATASE_1"/>
    <property type="match status" value="1"/>
</dbReference>
<dbReference type="GO" id="GO:0008330">
    <property type="term" value="F:protein tyrosine/threonine phosphatase activity"/>
    <property type="evidence" value="ECO:0007669"/>
    <property type="project" value="TreeGrafter"/>
</dbReference>
<dbReference type="PROSITE" id="PS50056">
    <property type="entry name" value="TYR_PHOSPHATASE_2"/>
    <property type="match status" value="1"/>
</dbReference>
<name>A0A443SEN9_9ACAR</name>
<dbReference type="Proteomes" id="UP000288716">
    <property type="component" value="Unassembled WGS sequence"/>
</dbReference>
<keyword evidence="3" id="KW-0378">Hydrolase</keyword>
<dbReference type="InterPro" id="IPR016130">
    <property type="entry name" value="Tyr_Pase_AS"/>
</dbReference>
<protein>
    <recommendedName>
        <fullName evidence="2">protein-tyrosine-phosphatase</fullName>
        <ecNumber evidence="2">3.1.3.48</ecNumber>
    </recommendedName>
</protein>
<dbReference type="PRINTS" id="PR01908">
    <property type="entry name" value="ADSPHPHTASE"/>
</dbReference>
<feature type="domain" description="Tyrosine-protein phosphatase" evidence="5">
    <location>
        <begin position="8"/>
        <end position="152"/>
    </location>
</feature>
<dbReference type="FunFam" id="3.90.190.10:FF:000028">
    <property type="entry name" value="Dual specificity phosphatase 10"/>
    <property type="match status" value="1"/>
</dbReference>
<evidence type="ECO:0000256" key="4">
    <source>
        <dbReference type="ARBA" id="ARBA00022912"/>
    </source>
</evidence>
<comment type="caution">
    <text evidence="7">The sequence shown here is derived from an EMBL/GenBank/DDBJ whole genome shotgun (WGS) entry which is preliminary data.</text>
</comment>
<dbReference type="VEuPathDB" id="VectorBase:LDEU006053"/>
<dbReference type="PANTHER" id="PTHR10159:SF528">
    <property type="entry name" value="PUCKERED, ISOFORM A"/>
    <property type="match status" value="1"/>
</dbReference>
<dbReference type="STRING" id="299467.A0A443SEN9"/>
<gene>
    <name evidence="7" type="ORF">B4U80_04820</name>
</gene>
<dbReference type="SMART" id="SM00195">
    <property type="entry name" value="DSPc"/>
    <property type="match status" value="1"/>
</dbReference>
<evidence type="ECO:0000259" key="6">
    <source>
        <dbReference type="PROSITE" id="PS50056"/>
    </source>
</evidence>
<evidence type="ECO:0000256" key="2">
    <source>
        <dbReference type="ARBA" id="ARBA00013064"/>
    </source>
</evidence>
<dbReference type="InterPro" id="IPR020422">
    <property type="entry name" value="TYR_PHOSPHATASE_DUAL_dom"/>
</dbReference>
<proteinExistence type="inferred from homology"/>
<evidence type="ECO:0000256" key="1">
    <source>
        <dbReference type="ARBA" id="ARBA00008601"/>
    </source>
</evidence>
<dbReference type="OrthoDB" id="6513877at2759"/>
<dbReference type="GO" id="GO:0005829">
    <property type="term" value="C:cytosol"/>
    <property type="evidence" value="ECO:0007669"/>
    <property type="project" value="TreeGrafter"/>
</dbReference>
<dbReference type="Pfam" id="PF00782">
    <property type="entry name" value="DSPc"/>
    <property type="match status" value="1"/>
</dbReference>